<accession>A0A9P4NQR9</accession>
<name>A0A9P4NQR9_9PEZI</name>
<dbReference type="AlphaFoldDB" id="A0A9P4NQR9"/>
<dbReference type="PROSITE" id="PS50097">
    <property type="entry name" value="BTB"/>
    <property type="match status" value="1"/>
</dbReference>
<dbReference type="Pfam" id="PF00651">
    <property type="entry name" value="BTB"/>
    <property type="match status" value="1"/>
</dbReference>
<dbReference type="InterPro" id="IPR011333">
    <property type="entry name" value="SKP1/BTB/POZ_sf"/>
</dbReference>
<proteinExistence type="predicted"/>
<dbReference type="Gene3D" id="3.30.710.10">
    <property type="entry name" value="Potassium Channel Kv1.1, Chain A"/>
    <property type="match status" value="1"/>
</dbReference>
<dbReference type="EMBL" id="MU007044">
    <property type="protein sequence ID" value="KAF2429763.1"/>
    <property type="molecule type" value="Genomic_DNA"/>
</dbReference>
<evidence type="ECO:0000259" key="1">
    <source>
        <dbReference type="PROSITE" id="PS50097"/>
    </source>
</evidence>
<feature type="domain" description="BTB" evidence="1">
    <location>
        <begin position="40"/>
        <end position="111"/>
    </location>
</feature>
<evidence type="ECO:0000313" key="3">
    <source>
        <dbReference type="Proteomes" id="UP000800235"/>
    </source>
</evidence>
<evidence type="ECO:0000313" key="2">
    <source>
        <dbReference type="EMBL" id="KAF2429763.1"/>
    </source>
</evidence>
<comment type="caution">
    <text evidence="2">The sequence shown here is derived from an EMBL/GenBank/DDBJ whole genome shotgun (WGS) entry which is preliminary data.</text>
</comment>
<reference evidence="2" key="1">
    <citation type="journal article" date="2020" name="Stud. Mycol.">
        <title>101 Dothideomycetes genomes: a test case for predicting lifestyles and emergence of pathogens.</title>
        <authorList>
            <person name="Haridas S."/>
            <person name="Albert R."/>
            <person name="Binder M."/>
            <person name="Bloem J."/>
            <person name="Labutti K."/>
            <person name="Salamov A."/>
            <person name="Andreopoulos B."/>
            <person name="Baker S."/>
            <person name="Barry K."/>
            <person name="Bills G."/>
            <person name="Bluhm B."/>
            <person name="Cannon C."/>
            <person name="Castanera R."/>
            <person name="Culley D."/>
            <person name="Daum C."/>
            <person name="Ezra D."/>
            <person name="Gonzalez J."/>
            <person name="Henrissat B."/>
            <person name="Kuo A."/>
            <person name="Liang C."/>
            <person name="Lipzen A."/>
            <person name="Lutzoni F."/>
            <person name="Magnuson J."/>
            <person name="Mondo S."/>
            <person name="Nolan M."/>
            <person name="Ohm R."/>
            <person name="Pangilinan J."/>
            <person name="Park H.-J."/>
            <person name="Ramirez L."/>
            <person name="Alfaro M."/>
            <person name="Sun H."/>
            <person name="Tritt A."/>
            <person name="Yoshinaga Y."/>
            <person name="Zwiers L.-H."/>
            <person name="Turgeon B."/>
            <person name="Goodwin S."/>
            <person name="Spatafora J."/>
            <person name="Crous P."/>
            <person name="Grigoriev I."/>
        </authorList>
    </citation>
    <scope>NUCLEOTIDE SEQUENCE</scope>
    <source>
        <strain evidence="2">CBS 130266</strain>
    </source>
</reference>
<dbReference type="CDD" id="cd18186">
    <property type="entry name" value="BTB_POZ_ZBTB_KLHL-like"/>
    <property type="match status" value="1"/>
</dbReference>
<sequence>MADTNQQGLSTSTTSAVGPDFRIGGHVAGLQRIWESGDYSDIIIRHEHSGKEWKLHKVILCAHSEFFAAALRENTLKEGEMNVLSVDSMYDEEATTAMIEFMYRLQYDDTNREDCPMVFNVRVYTIADYYLMPGLRALALEKFATLSDAGGWNSVDFVYAIELAYSFKLYSESSFRELVSKISVRHMHDLLRSSHGFNVVLQEYIEFAQDVVNIQDEI</sequence>
<organism evidence="2 3">
    <name type="scientific">Tothia fuscella</name>
    <dbReference type="NCBI Taxonomy" id="1048955"/>
    <lineage>
        <taxon>Eukaryota</taxon>
        <taxon>Fungi</taxon>
        <taxon>Dikarya</taxon>
        <taxon>Ascomycota</taxon>
        <taxon>Pezizomycotina</taxon>
        <taxon>Dothideomycetes</taxon>
        <taxon>Pleosporomycetidae</taxon>
        <taxon>Venturiales</taxon>
        <taxon>Cylindrosympodiaceae</taxon>
        <taxon>Tothia</taxon>
    </lineage>
</organism>
<protein>
    <recommendedName>
        <fullName evidence="1">BTB domain-containing protein</fullName>
    </recommendedName>
</protein>
<gene>
    <name evidence="2" type="ORF">EJ08DRAFT_734715</name>
</gene>
<dbReference type="PANTHER" id="PTHR47843">
    <property type="entry name" value="BTB DOMAIN-CONTAINING PROTEIN-RELATED"/>
    <property type="match status" value="1"/>
</dbReference>
<dbReference type="SMART" id="SM00225">
    <property type="entry name" value="BTB"/>
    <property type="match status" value="1"/>
</dbReference>
<dbReference type="InterPro" id="IPR000210">
    <property type="entry name" value="BTB/POZ_dom"/>
</dbReference>
<dbReference type="SUPFAM" id="SSF54695">
    <property type="entry name" value="POZ domain"/>
    <property type="match status" value="1"/>
</dbReference>
<dbReference type="PANTHER" id="PTHR47843:SF5">
    <property type="entry name" value="BTB_POZ DOMAIN PROTEIN"/>
    <property type="match status" value="1"/>
</dbReference>
<dbReference type="Proteomes" id="UP000800235">
    <property type="component" value="Unassembled WGS sequence"/>
</dbReference>
<keyword evidence="3" id="KW-1185">Reference proteome</keyword>
<dbReference type="OrthoDB" id="6359816at2759"/>